<dbReference type="AlphaFoldDB" id="Q116I5"/>
<dbReference type="KEGG" id="ter:Tery_1239"/>
<keyword evidence="1" id="KW-0175">Coiled coil</keyword>
<evidence type="ECO:0000313" key="2">
    <source>
        <dbReference type="EMBL" id="ABG50589.1"/>
    </source>
</evidence>
<proteinExistence type="predicted"/>
<sequence>MEKFLPNKKNWFQHLAEGFSDFFWGTRSARMSSETLRINNDNLIEYYEKRDSIQQQIQIAQIQLKTVMEERNFQFQYEQGNLNRQFQAQQGELNRQLQTELGTINRLFQAEEGKLNRELQTELARLNREHQIQEGKLNRENAHQLELFRAQLQIFLQEKQKDLQLQLKEIDATLARELKAIDLQNNLTVIRQQRRLNNWPLTLDDEQIKEIVKSDNLLILFVPPILKYDRAGAGANSQPNTFPDIEQGLNRRLRAFLEKYKQTGRKVDFLTGAWMTKALSGEGAFKTIFSGLKSKPMLVINTLVERTYYHLEYSYWSQNFPEPYIDSLPKEDPLSWLELLYFAVKERLLKWEKQRNQEKIETGTTEEFDADWGEEVVKKFLADLQLIKREKRLLERGQDPNNLPNRNYTVLDSDKETFSRFIAIQVSLLIGRTADAYFLLDVPPQERKRPLLPELLPNLLEEIPSEEREKIIEYLVYFYQSLYQQLGEEESAWVPEMLIDFASSLIYLDNKFWAKEQIEKSVESWLLMRGIKSLDQVSNLEVMKYVLVSGDDEYLDRLNQFILLLGRENYVIIAETLLDTWRKLKIKGCIGVDGHGQTLF</sequence>
<dbReference type="eggNOG" id="COG1262">
    <property type="taxonomic scope" value="Bacteria"/>
</dbReference>
<protein>
    <submittedName>
        <fullName evidence="2">Uncharacterized protein</fullName>
    </submittedName>
</protein>
<accession>Q116I5</accession>
<dbReference type="EMBL" id="CP000393">
    <property type="protein sequence ID" value="ABG50589.1"/>
    <property type="molecule type" value="Genomic_DNA"/>
</dbReference>
<dbReference type="HOGENOM" id="CLU_454871_0_0_3"/>
<dbReference type="RefSeq" id="WP_011610969.1">
    <property type="nucleotide sequence ID" value="NC_008312.1"/>
</dbReference>
<reference evidence="2" key="1">
    <citation type="submission" date="2006-06" db="EMBL/GenBank/DDBJ databases">
        <title>Complete sequence of Trichodesmium erythraeum IMS101.</title>
        <authorList>
            <consortium name="US DOE Joint Genome Institute"/>
            <person name="Copeland A."/>
            <person name="Lucas S."/>
            <person name="Lapidus A."/>
            <person name="Barry K."/>
            <person name="Detter J.C."/>
            <person name="Glavina del Rio T."/>
            <person name="Hammon N."/>
            <person name="Israni S."/>
            <person name="Dalin E."/>
            <person name="Tice H."/>
            <person name="Pitluck S."/>
            <person name="Kiss H."/>
            <person name="Munk A.C."/>
            <person name="Brettin T."/>
            <person name="Bruce D."/>
            <person name="Han C."/>
            <person name="Tapia R."/>
            <person name="Gilna P."/>
            <person name="Schmutz J."/>
            <person name="Larimer F."/>
            <person name="Land M."/>
            <person name="Hauser L."/>
            <person name="Kyrpides N."/>
            <person name="Kim E."/>
            <person name="Richardson P."/>
        </authorList>
    </citation>
    <scope>NUCLEOTIDE SEQUENCE [LARGE SCALE GENOMIC DNA]</scope>
    <source>
        <strain evidence="2">IMS101</strain>
    </source>
</reference>
<dbReference type="STRING" id="203124.Tery_1239"/>
<evidence type="ECO:0000256" key="1">
    <source>
        <dbReference type="SAM" id="Coils"/>
    </source>
</evidence>
<feature type="coiled-coil region" evidence="1">
    <location>
        <begin position="109"/>
        <end position="143"/>
    </location>
</feature>
<organism evidence="2">
    <name type="scientific">Trichodesmium erythraeum (strain IMS101)</name>
    <dbReference type="NCBI Taxonomy" id="203124"/>
    <lineage>
        <taxon>Bacteria</taxon>
        <taxon>Bacillati</taxon>
        <taxon>Cyanobacteriota</taxon>
        <taxon>Cyanophyceae</taxon>
        <taxon>Oscillatoriophycideae</taxon>
        <taxon>Oscillatoriales</taxon>
        <taxon>Microcoleaceae</taxon>
        <taxon>Trichodesmium</taxon>
    </lineage>
</organism>
<name>Q116I5_TRIEI</name>
<dbReference type="OrthoDB" id="494465at2"/>
<gene>
    <name evidence="2" type="ordered locus">Tery_1239</name>
</gene>